<dbReference type="EMBL" id="ASRX01000081">
    <property type="protein sequence ID" value="EYF01467.1"/>
    <property type="molecule type" value="Genomic_DNA"/>
</dbReference>
<gene>
    <name evidence="6" type="ORF">CAP_8300</name>
</gene>
<dbReference type="InterPro" id="IPR000719">
    <property type="entry name" value="Prot_kinase_dom"/>
</dbReference>
<dbReference type="GO" id="GO:0005524">
    <property type="term" value="F:ATP binding"/>
    <property type="evidence" value="ECO:0007669"/>
    <property type="project" value="UniProtKB-KW"/>
</dbReference>
<sequence>MGCDLTKELTEVLGFPLVEDLPAGSCAGAYLLESRIARGGCGAVYSARHCHDEAATARPGERVAVKVLHAKLAVIPKMVERFIREVQIIRRLNHPNVVAIRDVGTLDDGRPFYVMERLEGMTLESLLRSGGRMSPAQALQMLEPVCAALQAAHDAGVVHRDVKANNIFVGDDPSRSVKLLDFGIAKLMDPGEGSGLTTAGRAPGTLSIMAPEQILGGTIDARVDIYALGVLLHRLLTGQLPFDAPSAMELARQHLEEPPPRPSQRAPLAPALDALVLRCLEKQPERRFPSVTTMLRELREAVLRPGSVPETVPELSVDAMGVHVVLRLHAPLEEIDDALADDLGRALDLAEITLRQAGLCVVSTAGDEVLGVRLLPGGRGKERRARADALALAVDLHDRVAGRPGADDRVHVNVCLHADQVLVRSPLTPEIVGGPLACPGAWTPQEDVLGLCATPEAIDGLSGLLLEDGPGRLLIVRGSVAPRA</sequence>
<dbReference type="InterPro" id="IPR011009">
    <property type="entry name" value="Kinase-like_dom_sf"/>
</dbReference>
<name>A0A017SXH9_9BACT</name>
<dbReference type="PROSITE" id="PS00108">
    <property type="entry name" value="PROTEIN_KINASE_ST"/>
    <property type="match status" value="1"/>
</dbReference>
<evidence type="ECO:0000256" key="4">
    <source>
        <dbReference type="ARBA" id="ARBA00022840"/>
    </source>
</evidence>
<comment type="caution">
    <text evidence="6">The sequence shown here is derived from an EMBL/GenBank/DDBJ whole genome shotgun (WGS) entry which is preliminary data.</text>
</comment>
<evidence type="ECO:0000259" key="5">
    <source>
        <dbReference type="PROSITE" id="PS50011"/>
    </source>
</evidence>
<dbReference type="OrthoDB" id="5485607at2"/>
<dbReference type="InterPro" id="IPR008271">
    <property type="entry name" value="Ser/Thr_kinase_AS"/>
</dbReference>
<dbReference type="PANTHER" id="PTHR43289:SF6">
    <property type="entry name" value="SERINE_THREONINE-PROTEIN KINASE NEKL-3"/>
    <property type="match status" value="1"/>
</dbReference>
<reference evidence="6 7" key="1">
    <citation type="submission" date="2013-05" db="EMBL/GenBank/DDBJ databases">
        <title>Genome assembly of Chondromyces apiculatus DSM 436.</title>
        <authorList>
            <person name="Sharma G."/>
            <person name="Khatri I."/>
            <person name="Kaur C."/>
            <person name="Mayilraj S."/>
            <person name="Subramanian S."/>
        </authorList>
    </citation>
    <scope>NUCLEOTIDE SEQUENCE [LARGE SCALE GENOMIC DNA]</scope>
    <source>
        <strain evidence="6 7">DSM 436</strain>
    </source>
</reference>
<keyword evidence="7" id="KW-1185">Reference proteome</keyword>
<dbReference type="AlphaFoldDB" id="A0A017SXH9"/>
<dbReference type="PANTHER" id="PTHR43289">
    <property type="entry name" value="MITOGEN-ACTIVATED PROTEIN KINASE KINASE KINASE 20-RELATED"/>
    <property type="match status" value="1"/>
</dbReference>
<dbReference type="CDD" id="cd14014">
    <property type="entry name" value="STKc_PknB_like"/>
    <property type="match status" value="1"/>
</dbReference>
<dbReference type="SMART" id="SM00220">
    <property type="entry name" value="S_TKc"/>
    <property type="match status" value="1"/>
</dbReference>
<organism evidence="6 7">
    <name type="scientific">Chondromyces apiculatus DSM 436</name>
    <dbReference type="NCBI Taxonomy" id="1192034"/>
    <lineage>
        <taxon>Bacteria</taxon>
        <taxon>Pseudomonadati</taxon>
        <taxon>Myxococcota</taxon>
        <taxon>Polyangia</taxon>
        <taxon>Polyangiales</taxon>
        <taxon>Polyangiaceae</taxon>
        <taxon>Chondromyces</taxon>
    </lineage>
</organism>
<evidence type="ECO:0000313" key="6">
    <source>
        <dbReference type="EMBL" id="EYF01467.1"/>
    </source>
</evidence>
<dbReference type="Gene3D" id="3.30.200.20">
    <property type="entry name" value="Phosphorylase Kinase, domain 1"/>
    <property type="match status" value="1"/>
</dbReference>
<dbReference type="eggNOG" id="COG0515">
    <property type="taxonomic scope" value="Bacteria"/>
</dbReference>
<accession>A0A017SXH9</accession>
<keyword evidence="1" id="KW-0808">Transferase</keyword>
<dbReference type="PROSITE" id="PS50011">
    <property type="entry name" value="PROTEIN_KINASE_DOM"/>
    <property type="match status" value="1"/>
</dbReference>
<evidence type="ECO:0000313" key="7">
    <source>
        <dbReference type="Proteomes" id="UP000019678"/>
    </source>
</evidence>
<keyword evidence="3 6" id="KW-0418">Kinase</keyword>
<dbReference type="Gene3D" id="1.10.510.10">
    <property type="entry name" value="Transferase(Phosphotransferase) domain 1"/>
    <property type="match status" value="1"/>
</dbReference>
<evidence type="ECO:0000256" key="1">
    <source>
        <dbReference type="ARBA" id="ARBA00022679"/>
    </source>
</evidence>
<evidence type="ECO:0000256" key="2">
    <source>
        <dbReference type="ARBA" id="ARBA00022741"/>
    </source>
</evidence>
<dbReference type="STRING" id="1192034.CAP_8300"/>
<evidence type="ECO:0000256" key="3">
    <source>
        <dbReference type="ARBA" id="ARBA00022777"/>
    </source>
</evidence>
<protein>
    <submittedName>
        <fullName evidence="6">Serine/threonine-protein kinase Pkn1</fullName>
    </submittedName>
</protein>
<keyword evidence="4" id="KW-0067">ATP-binding</keyword>
<feature type="domain" description="Protein kinase" evidence="5">
    <location>
        <begin position="30"/>
        <end position="303"/>
    </location>
</feature>
<dbReference type="GO" id="GO:0004674">
    <property type="term" value="F:protein serine/threonine kinase activity"/>
    <property type="evidence" value="ECO:0007669"/>
    <property type="project" value="TreeGrafter"/>
</dbReference>
<dbReference type="Proteomes" id="UP000019678">
    <property type="component" value="Unassembled WGS sequence"/>
</dbReference>
<keyword evidence="2" id="KW-0547">Nucleotide-binding</keyword>
<dbReference type="RefSeq" id="WP_044249345.1">
    <property type="nucleotide sequence ID" value="NZ_ASRX01000081.1"/>
</dbReference>
<dbReference type="SUPFAM" id="SSF56112">
    <property type="entry name" value="Protein kinase-like (PK-like)"/>
    <property type="match status" value="1"/>
</dbReference>
<proteinExistence type="predicted"/>
<dbReference type="Pfam" id="PF00069">
    <property type="entry name" value="Pkinase"/>
    <property type="match status" value="1"/>
</dbReference>